<evidence type="ECO:0000259" key="12">
    <source>
        <dbReference type="Pfam" id="PF00999"/>
    </source>
</evidence>
<dbReference type="InterPro" id="IPR057291">
    <property type="entry name" value="CHX17_2nd"/>
</dbReference>
<feature type="transmembrane region" description="Helical" evidence="11">
    <location>
        <begin position="96"/>
        <end position="119"/>
    </location>
</feature>
<comment type="subcellular location">
    <subcellularLocation>
        <location evidence="1">Membrane</location>
        <topology evidence="1">Multi-pass membrane protein</topology>
    </subcellularLocation>
</comment>
<evidence type="ECO:0000256" key="8">
    <source>
        <dbReference type="ARBA" id="ARBA00023136"/>
    </source>
</evidence>
<keyword evidence="5" id="KW-0630">Potassium</keyword>
<dbReference type="InterPro" id="IPR038770">
    <property type="entry name" value="Na+/solute_symporter_sf"/>
</dbReference>
<feature type="domain" description="Cation/H(+) antiporter C-terminal" evidence="14">
    <location>
        <begin position="628"/>
        <end position="769"/>
    </location>
</feature>
<feature type="transmembrane region" description="Helical" evidence="11">
    <location>
        <begin position="66"/>
        <end position="84"/>
    </location>
</feature>
<evidence type="ECO:0000256" key="2">
    <source>
        <dbReference type="ARBA" id="ARBA00022448"/>
    </source>
</evidence>
<dbReference type="OrthoDB" id="2687058at2759"/>
<reference evidence="15 16" key="1">
    <citation type="journal article" date="2015" name="Proc. Natl. Acad. Sci. U.S.A.">
        <title>The resurrection genome of Boea hygrometrica: A blueprint for survival of dehydration.</title>
        <authorList>
            <person name="Xiao L."/>
            <person name="Yang G."/>
            <person name="Zhang L."/>
            <person name="Yang X."/>
            <person name="Zhao S."/>
            <person name="Ji Z."/>
            <person name="Zhou Q."/>
            <person name="Hu M."/>
            <person name="Wang Y."/>
            <person name="Chen M."/>
            <person name="Xu Y."/>
            <person name="Jin H."/>
            <person name="Xiao X."/>
            <person name="Hu G."/>
            <person name="Bao F."/>
            <person name="Hu Y."/>
            <person name="Wan P."/>
            <person name="Li L."/>
            <person name="Deng X."/>
            <person name="Kuang T."/>
            <person name="Xiang C."/>
            <person name="Zhu J.K."/>
            <person name="Oliver M.J."/>
            <person name="He Y."/>
        </authorList>
    </citation>
    <scope>NUCLEOTIDE SEQUENCE [LARGE SCALE GENOMIC DNA]</scope>
    <source>
        <strain evidence="16">cv. XS01</strain>
    </source>
</reference>
<dbReference type="PANTHER" id="PTHR32468">
    <property type="entry name" value="CATION/H + ANTIPORTER"/>
    <property type="match status" value="1"/>
</dbReference>
<evidence type="ECO:0000259" key="14">
    <source>
        <dbReference type="Pfam" id="PF23259"/>
    </source>
</evidence>
<feature type="transmembrane region" description="Helical" evidence="11">
    <location>
        <begin position="35"/>
        <end position="54"/>
    </location>
</feature>
<name>A0A2Z7C8V5_9LAMI</name>
<feature type="region of interest" description="Disordered" evidence="10">
    <location>
        <begin position="791"/>
        <end position="818"/>
    </location>
</feature>
<keyword evidence="4 11" id="KW-0812">Transmembrane</keyword>
<feature type="transmembrane region" description="Helical" evidence="11">
    <location>
        <begin position="270"/>
        <end position="289"/>
    </location>
</feature>
<feature type="transmembrane region" description="Helical" evidence="11">
    <location>
        <begin position="131"/>
        <end position="157"/>
    </location>
</feature>
<proteinExistence type="inferred from homology"/>
<feature type="transmembrane region" description="Helical" evidence="11">
    <location>
        <begin position="199"/>
        <end position="221"/>
    </location>
</feature>
<dbReference type="InterPro" id="IPR057290">
    <property type="entry name" value="CHX17_C"/>
</dbReference>
<evidence type="ECO:0000256" key="6">
    <source>
        <dbReference type="ARBA" id="ARBA00022989"/>
    </source>
</evidence>
<dbReference type="AlphaFoldDB" id="A0A2Z7C8V5"/>
<evidence type="ECO:0000256" key="7">
    <source>
        <dbReference type="ARBA" id="ARBA00023065"/>
    </source>
</evidence>
<evidence type="ECO:0000259" key="13">
    <source>
        <dbReference type="Pfam" id="PF23256"/>
    </source>
</evidence>
<dbReference type="GO" id="GO:1902600">
    <property type="term" value="P:proton transmembrane transport"/>
    <property type="evidence" value="ECO:0007669"/>
    <property type="project" value="InterPro"/>
</dbReference>
<dbReference type="Gene3D" id="1.20.1530.20">
    <property type="match status" value="1"/>
</dbReference>
<feature type="compositionally biased region" description="Basic and acidic residues" evidence="10">
    <location>
        <begin position="803"/>
        <end position="818"/>
    </location>
</feature>
<evidence type="ECO:0000256" key="4">
    <source>
        <dbReference type="ARBA" id="ARBA00022692"/>
    </source>
</evidence>
<keyword evidence="8 11" id="KW-0472">Membrane</keyword>
<dbReference type="InterPro" id="IPR050794">
    <property type="entry name" value="CPA2_transporter"/>
</dbReference>
<evidence type="ECO:0000313" key="15">
    <source>
        <dbReference type="EMBL" id="KZV43296.1"/>
    </source>
</evidence>
<organism evidence="15 16">
    <name type="scientific">Dorcoceras hygrometricum</name>
    <dbReference type="NCBI Taxonomy" id="472368"/>
    <lineage>
        <taxon>Eukaryota</taxon>
        <taxon>Viridiplantae</taxon>
        <taxon>Streptophyta</taxon>
        <taxon>Embryophyta</taxon>
        <taxon>Tracheophyta</taxon>
        <taxon>Spermatophyta</taxon>
        <taxon>Magnoliopsida</taxon>
        <taxon>eudicotyledons</taxon>
        <taxon>Gunneridae</taxon>
        <taxon>Pentapetalae</taxon>
        <taxon>asterids</taxon>
        <taxon>lamiids</taxon>
        <taxon>Lamiales</taxon>
        <taxon>Gesneriaceae</taxon>
        <taxon>Didymocarpoideae</taxon>
        <taxon>Trichosporeae</taxon>
        <taxon>Loxocarpinae</taxon>
        <taxon>Dorcoceras</taxon>
    </lineage>
</organism>
<dbReference type="GO" id="GO:0006885">
    <property type="term" value="P:regulation of pH"/>
    <property type="evidence" value="ECO:0007669"/>
    <property type="project" value="TreeGrafter"/>
</dbReference>
<keyword evidence="16" id="KW-1185">Reference proteome</keyword>
<evidence type="ECO:0000313" key="16">
    <source>
        <dbReference type="Proteomes" id="UP000250235"/>
    </source>
</evidence>
<dbReference type="EMBL" id="KQ998140">
    <property type="protein sequence ID" value="KZV43296.1"/>
    <property type="molecule type" value="Genomic_DNA"/>
</dbReference>
<evidence type="ECO:0000256" key="10">
    <source>
        <dbReference type="SAM" id="MobiDB-lite"/>
    </source>
</evidence>
<dbReference type="GO" id="GO:0016020">
    <property type="term" value="C:membrane"/>
    <property type="evidence" value="ECO:0007669"/>
    <property type="project" value="UniProtKB-SubCell"/>
</dbReference>
<gene>
    <name evidence="15" type="ORF">F511_09279</name>
</gene>
<evidence type="ECO:0000256" key="1">
    <source>
        <dbReference type="ARBA" id="ARBA00004141"/>
    </source>
</evidence>
<feature type="transmembrane region" description="Helical" evidence="11">
    <location>
        <begin position="348"/>
        <end position="369"/>
    </location>
</feature>
<keyword evidence="6 11" id="KW-1133">Transmembrane helix</keyword>
<dbReference type="Proteomes" id="UP000250235">
    <property type="component" value="Unassembled WGS sequence"/>
</dbReference>
<evidence type="ECO:0000256" key="3">
    <source>
        <dbReference type="ARBA" id="ARBA00022538"/>
    </source>
</evidence>
<keyword evidence="2" id="KW-0813">Transport</keyword>
<dbReference type="PANTHER" id="PTHR32468:SF35">
    <property type="entry name" value="CATION_H+ EXCHANGER DOMAIN-CONTAINING PROTEIN"/>
    <property type="match status" value="1"/>
</dbReference>
<dbReference type="GO" id="GO:0006813">
    <property type="term" value="P:potassium ion transport"/>
    <property type="evidence" value="ECO:0007669"/>
    <property type="project" value="UniProtKB-KW"/>
</dbReference>
<feature type="transmembrane region" description="Helical" evidence="11">
    <location>
        <begin position="233"/>
        <end position="249"/>
    </location>
</feature>
<evidence type="ECO:0000256" key="11">
    <source>
        <dbReference type="SAM" id="Phobius"/>
    </source>
</evidence>
<comment type="similarity">
    <text evidence="9">Belongs to the monovalent cation:proton antiporter 2 (CPA2) transporter (TC 2.A.37) family. CHX (TC 2.A.37.4) subfamily.</text>
</comment>
<keyword evidence="7" id="KW-0406">Ion transport</keyword>
<feature type="domain" description="Cation/H+ exchanger transmembrane" evidence="12">
    <location>
        <begin position="53"/>
        <end position="430"/>
    </location>
</feature>
<protein>
    <submittedName>
        <fullName evidence="15">Cation/H(+) antiporter 15-like</fullName>
    </submittedName>
</protein>
<dbReference type="GO" id="GO:0012505">
    <property type="term" value="C:endomembrane system"/>
    <property type="evidence" value="ECO:0007669"/>
    <property type="project" value="TreeGrafter"/>
</dbReference>
<accession>A0A2Z7C8V5</accession>
<keyword evidence="3" id="KW-0633">Potassium transport</keyword>
<feature type="domain" description="Cation/H(+) antiporter central" evidence="13">
    <location>
        <begin position="496"/>
        <end position="613"/>
    </location>
</feature>
<dbReference type="Pfam" id="PF00999">
    <property type="entry name" value="Na_H_Exchanger"/>
    <property type="match status" value="1"/>
</dbReference>
<evidence type="ECO:0000256" key="9">
    <source>
        <dbReference type="ARBA" id="ARBA00038341"/>
    </source>
</evidence>
<evidence type="ECO:0000256" key="5">
    <source>
        <dbReference type="ARBA" id="ARBA00022958"/>
    </source>
</evidence>
<dbReference type="Pfam" id="PF23259">
    <property type="entry name" value="CHX17_C"/>
    <property type="match status" value="1"/>
</dbReference>
<dbReference type="InterPro" id="IPR006153">
    <property type="entry name" value="Cation/H_exchanger_TM"/>
</dbReference>
<dbReference type="GO" id="GO:0015297">
    <property type="term" value="F:antiporter activity"/>
    <property type="evidence" value="ECO:0007669"/>
    <property type="project" value="InterPro"/>
</dbReference>
<sequence length="818" mass="89497">MHDRVSSWDKNIVCQYKDNFSKINGLWFNRNPLHFAIPLFLFQLSLISVTSQIIEKCLHPLGQSSIVAQIFGGILYGPSIFGHYDALGQALFPTRSILPLETIASLGIVYFFFAIGVRTDPVTMVRPGRQGLIIGLSAMFLTMLLTVSFSLVLRSFISMDKSLARALPFVAASQCLTPFPNISCLLAELGMLSSDLGRIATTSSMTCDLIGMSLVAVMLGILQSGSEPLESTLSISSAFLFVLAMVFLGKPIVRKVVKVISSGGKSIDENCVVCFLVSALVVAFISEVIGQHFVLGPLVLGLVIPDGLPLGAPLISRLDYMVGKFLYPTFLTTSGLKTNIFSFDFSSFWILMLVIVFSCIAKIGSVMFASHFVNINFQDSVVLGLIMNARGICELIVFNLWRDGGVLRDQEFALCVVSVIAVTAIITPLIKVLYDPSKRHVPLKKRTIQNSKRDAELRIVVCILNQENVPCIVNLLEASDATEHSPIAVIAVVLEELVGRATPMLVAHQSTRTLHSSDSRSGHIINALRQYELCNERCVTIQSFSAISHLQSVHDDICRVALDQNATIVILPFHKHWEIDGSIGSVNKAIQNMNIKVMDTAPCSVGILVDRGILSGSLSILNNQSTYRVAVIYIGGPDDAESLCYGARMSRHNNVTLTVVRYLLFGCDTAKERKQDNNLINEVRHNNMGNENFIYREQVVKDGVGLAASLRTLETSFDLLIVGRNHQASQILVGLGAWSECPELGVVADILASPDFGSTASVLVVQQHTMIGDKIKNRMMKPVVISHESLHHPTTGAIGPAEPESRWEISIDTTENHV</sequence>
<dbReference type="Pfam" id="PF23256">
    <property type="entry name" value="CHX17_2nd"/>
    <property type="match status" value="1"/>
</dbReference>
<feature type="transmembrane region" description="Helical" evidence="11">
    <location>
        <begin position="413"/>
        <end position="434"/>
    </location>
</feature>